<reference evidence="1 3" key="1">
    <citation type="submission" date="2017-11" db="EMBL/GenBank/DDBJ databases">
        <title>The genome of Rhizophagus clarus HR1 reveals common genetic basis of auxotrophy among arbuscular mycorrhizal fungi.</title>
        <authorList>
            <person name="Kobayashi Y."/>
        </authorList>
    </citation>
    <scope>NUCLEOTIDE SEQUENCE [LARGE SCALE GENOMIC DNA]</scope>
    <source>
        <strain evidence="1 3">HR1</strain>
    </source>
</reference>
<dbReference type="AlphaFoldDB" id="A0A2Z6QA10"/>
<keyword evidence="3" id="KW-1185">Reference proteome</keyword>
<sequence length="68" mass="8016">MPRKACRSESKVLSPNWKRRERDWNKHLPTKKTTIADHVKIIMLPPIRDKIELFHIYYGVSPTTSVNS</sequence>
<reference evidence="2" key="2">
    <citation type="submission" date="2019-10" db="EMBL/GenBank/DDBJ databases">
        <title>Conservation and host-specific expression of non-tandemly repeated heterogenous ribosome RNA gene in arbuscular mycorrhizal fungi.</title>
        <authorList>
            <person name="Maeda T."/>
            <person name="Kobayashi Y."/>
            <person name="Nakagawa T."/>
            <person name="Ezawa T."/>
            <person name="Yamaguchi K."/>
            <person name="Bino T."/>
            <person name="Nishimoto Y."/>
            <person name="Shigenobu S."/>
            <person name="Kawaguchi M."/>
        </authorList>
    </citation>
    <scope>NUCLEOTIDE SEQUENCE</scope>
    <source>
        <strain evidence="2">HR1</strain>
    </source>
</reference>
<protein>
    <submittedName>
        <fullName evidence="1">Uncharacterized protein</fullName>
    </submittedName>
</protein>
<organism evidence="1 3">
    <name type="scientific">Rhizophagus clarus</name>
    <dbReference type="NCBI Taxonomy" id="94130"/>
    <lineage>
        <taxon>Eukaryota</taxon>
        <taxon>Fungi</taxon>
        <taxon>Fungi incertae sedis</taxon>
        <taxon>Mucoromycota</taxon>
        <taxon>Glomeromycotina</taxon>
        <taxon>Glomeromycetes</taxon>
        <taxon>Glomerales</taxon>
        <taxon>Glomeraceae</taxon>
        <taxon>Rhizophagus</taxon>
    </lineage>
</organism>
<evidence type="ECO:0000313" key="2">
    <source>
        <dbReference type="EMBL" id="GES86001.1"/>
    </source>
</evidence>
<name>A0A2Z6QA10_9GLOM</name>
<evidence type="ECO:0000313" key="1">
    <source>
        <dbReference type="EMBL" id="GBB87000.1"/>
    </source>
</evidence>
<evidence type="ECO:0000313" key="3">
    <source>
        <dbReference type="Proteomes" id="UP000247702"/>
    </source>
</evidence>
<comment type="caution">
    <text evidence="1">The sequence shown here is derived from an EMBL/GenBank/DDBJ whole genome shotgun (WGS) entry which is preliminary data.</text>
</comment>
<dbReference type="EMBL" id="BLAL01000160">
    <property type="protein sequence ID" value="GES86001.1"/>
    <property type="molecule type" value="Genomic_DNA"/>
</dbReference>
<accession>A0A2Z6QA10</accession>
<proteinExistence type="predicted"/>
<dbReference type="EMBL" id="BEXD01000387">
    <property type="protein sequence ID" value="GBB87000.1"/>
    <property type="molecule type" value="Genomic_DNA"/>
</dbReference>
<dbReference type="Proteomes" id="UP000247702">
    <property type="component" value="Unassembled WGS sequence"/>
</dbReference>
<gene>
    <name evidence="2" type="ORF">RCL2_001307900</name>
    <name evidence="1" type="ORF">RclHR1_13460001</name>
</gene>
<dbReference type="Proteomes" id="UP000615446">
    <property type="component" value="Unassembled WGS sequence"/>
</dbReference>